<dbReference type="InterPro" id="IPR029056">
    <property type="entry name" value="Ribokinase-like"/>
</dbReference>
<dbReference type="PANTHER" id="PTHR43320">
    <property type="entry name" value="SUGAR KINASE"/>
    <property type="match status" value="1"/>
</dbReference>
<evidence type="ECO:0000256" key="3">
    <source>
        <dbReference type="ARBA" id="ARBA00022777"/>
    </source>
</evidence>
<sequence length="337" mass="35902">MVSVFGIGNPLIDLVFRASDQDLSALGLDKGIMHLVSQSRQEEILRYFTGSLPEYRPGGSAPNTLVALAGLGVSAVVAGKIGNDSFGEIYQQQVASCGITSRLVEGVGPTGSSIILVTPDGERTMNTHLGMCQSFSVADLDEALLKRSALDGGYLYFTGYMWDTESQKAAIRRAIEISRDAGGKVVFDLADPFAVERYREDFLNLLEHHVDVVFANRREAEILLGNAAGKGDPREMVQSIAQMVSVAALKVGKEGSFVADSQIRKIDARVVKALDTTGAGDMYAAGFLAGLVAGADPGQCGEIAGYLAEEVIQRVGAQFGIDEMRTLRSSLPGFLSL</sequence>
<dbReference type="OrthoDB" id="9775849at2"/>
<reference evidence="5 6" key="1">
    <citation type="submission" date="2017-01" db="EMBL/GenBank/DDBJ databases">
        <authorList>
            <person name="Mah S.A."/>
            <person name="Swanson W.J."/>
            <person name="Moy G.W."/>
            <person name="Vacquier V.D."/>
        </authorList>
    </citation>
    <scope>NUCLEOTIDE SEQUENCE [LARGE SCALE GENOMIC DNA]</scope>
    <source>
        <strain evidence="5 6">ASpG1</strain>
    </source>
</reference>
<keyword evidence="6" id="KW-1185">Reference proteome</keyword>
<evidence type="ECO:0000313" key="6">
    <source>
        <dbReference type="Proteomes" id="UP000186400"/>
    </source>
</evidence>
<dbReference type="AlphaFoldDB" id="A0A1N6QDZ9"/>
<evidence type="ECO:0000259" key="4">
    <source>
        <dbReference type="Pfam" id="PF00294"/>
    </source>
</evidence>
<dbReference type="EMBL" id="FTMS01000004">
    <property type="protein sequence ID" value="SIQ14770.1"/>
    <property type="molecule type" value="Genomic_DNA"/>
</dbReference>
<feature type="domain" description="Carbohydrate kinase PfkB" evidence="4">
    <location>
        <begin position="54"/>
        <end position="322"/>
    </location>
</feature>
<dbReference type="CDD" id="cd01168">
    <property type="entry name" value="adenosine_kinase"/>
    <property type="match status" value="1"/>
</dbReference>
<dbReference type="PANTHER" id="PTHR43320:SF3">
    <property type="entry name" value="CARBOHYDRATE KINASE PFKB DOMAIN-CONTAINING PROTEIN"/>
    <property type="match status" value="1"/>
</dbReference>
<dbReference type="Gene3D" id="3.40.1190.20">
    <property type="match status" value="1"/>
</dbReference>
<evidence type="ECO:0000256" key="2">
    <source>
        <dbReference type="ARBA" id="ARBA00022679"/>
    </source>
</evidence>
<dbReference type="Proteomes" id="UP000186400">
    <property type="component" value="Unassembled WGS sequence"/>
</dbReference>
<dbReference type="SUPFAM" id="SSF53613">
    <property type="entry name" value="Ribokinase-like"/>
    <property type="match status" value="1"/>
</dbReference>
<protein>
    <submittedName>
        <fullName evidence="5">Sugar or nucleoside kinase, ribokinase family</fullName>
    </submittedName>
</protein>
<organism evidence="5 6">
    <name type="scientific">Alkalispirochaeta americana</name>
    <dbReference type="NCBI Taxonomy" id="159291"/>
    <lineage>
        <taxon>Bacteria</taxon>
        <taxon>Pseudomonadati</taxon>
        <taxon>Spirochaetota</taxon>
        <taxon>Spirochaetia</taxon>
        <taxon>Spirochaetales</taxon>
        <taxon>Spirochaetaceae</taxon>
        <taxon>Alkalispirochaeta</taxon>
    </lineage>
</organism>
<dbReference type="STRING" id="159291.SAMN05920897_104129"/>
<dbReference type="Pfam" id="PF00294">
    <property type="entry name" value="PfkB"/>
    <property type="match status" value="1"/>
</dbReference>
<accession>A0A1N6QDZ9</accession>
<dbReference type="InterPro" id="IPR011611">
    <property type="entry name" value="PfkB_dom"/>
</dbReference>
<gene>
    <name evidence="5" type="ORF">SAMN05920897_104129</name>
</gene>
<dbReference type="InterPro" id="IPR052700">
    <property type="entry name" value="Carb_kinase_PfkB-like"/>
</dbReference>
<keyword evidence="3 5" id="KW-0418">Kinase</keyword>
<name>A0A1N6QDZ9_9SPIO</name>
<evidence type="ECO:0000256" key="1">
    <source>
        <dbReference type="ARBA" id="ARBA00010688"/>
    </source>
</evidence>
<evidence type="ECO:0000313" key="5">
    <source>
        <dbReference type="EMBL" id="SIQ14770.1"/>
    </source>
</evidence>
<comment type="similarity">
    <text evidence="1">Belongs to the carbohydrate kinase PfkB family.</text>
</comment>
<dbReference type="RefSeq" id="WP_076488089.1">
    <property type="nucleotide sequence ID" value="NZ_FTMS01000004.1"/>
</dbReference>
<dbReference type="PROSITE" id="PS00584">
    <property type="entry name" value="PFKB_KINASES_2"/>
    <property type="match status" value="1"/>
</dbReference>
<dbReference type="InterPro" id="IPR002173">
    <property type="entry name" value="Carboh/pur_kinase_PfkB_CS"/>
</dbReference>
<dbReference type="GO" id="GO:0016301">
    <property type="term" value="F:kinase activity"/>
    <property type="evidence" value="ECO:0007669"/>
    <property type="project" value="UniProtKB-KW"/>
</dbReference>
<proteinExistence type="inferred from homology"/>
<keyword evidence="2" id="KW-0808">Transferase</keyword>
<dbReference type="Gene3D" id="3.30.1110.10">
    <property type="match status" value="1"/>
</dbReference>